<dbReference type="GeneID" id="106057296"/>
<organism evidence="3 4">
    <name type="scientific">Biomphalaria glabrata</name>
    <name type="common">Bloodfluke planorb</name>
    <name type="synonym">Freshwater snail</name>
    <dbReference type="NCBI Taxonomy" id="6526"/>
    <lineage>
        <taxon>Eukaryota</taxon>
        <taxon>Metazoa</taxon>
        <taxon>Spiralia</taxon>
        <taxon>Lophotrochozoa</taxon>
        <taxon>Mollusca</taxon>
        <taxon>Gastropoda</taxon>
        <taxon>Heterobranchia</taxon>
        <taxon>Euthyneura</taxon>
        <taxon>Panpulmonata</taxon>
        <taxon>Hygrophila</taxon>
        <taxon>Lymnaeoidea</taxon>
        <taxon>Planorbidae</taxon>
        <taxon>Biomphalaria</taxon>
    </lineage>
</organism>
<protein>
    <submittedName>
        <fullName evidence="4">Minichromosome maintenance domain-containing protein 2-like isoform X1</fullName>
    </submittedName>
</protein>
<dbReference type="InterPro" id="IPR041562">
    <property type="entry name" value="MCM_lid"/>
</dbReference>
<feature type="domain" description="MCM AAA-lid" evidence="1">
    <location>
        <begin position="543"/>
        <end position="624"/>
    </location>
</feature>
<evidence type="ECO:0000313" key="3">
    <source>
        <dbReference type="Proteomes" id="UP001165740"/>
    </source>
</evidence>
<sequence>MEFNMGTIQNRKDILSSVLLFLDKRSEFENIRKQIKENLLKDQLVYSFHIDIDLGYLFEYDVSLGNRILKYPLESSSLFQEIIFHFCQSHDLLPPKTTLAQVYAHLKIVHFPSCGFDIGSLSDLIKYINYPGFVKVVGVVIGISGLVKYTQSTKYICPLTECPGHDGNHYIRMHVSGALETHIVRNDFRCGFCGEILEEAISFRNLSDKMVIEIVPVKIVNSGQKIILSNERLQAINVILRDEQVNSIELGQGCTVVGTCRVDRNAEDVVISLEANNIMKFKPSFLVSLSTSSRIIQKLHDVCSRSPWLWPFFLAHIFGARIVPGGYMIKLRLLLLISLVLDPEVNYLHILSIGKESSLYFSLVQFAQKFAQRFFPVSVASPLSGKVMKDKYTWAPYFLQGGSLFMSCGGVCSLGNVSEWKKAKKEQLQTVLSTSKIFVDLSSKHTGGLYQQLSFPLKCHVWGLNEPSVKDKLSTHSTDVLNGQYSTGDLSKSFMDAFSYICFLDCGDLGTEEETARDVAQHIISSHVVDNDSDLFDIPFEEIDYFISLARQTDSKLTPAAEEVVQSYYKTSRMTRSSGLTGSHVPPSAMQTLISLAVGLAKLRLSTSVSHDDTVLAIYLYEEYLSSRFGQSCLGCPPRHNVPWSRLEELLGEQNHWLMQTFAEQLMRFCSTMMSSQIIHKEE</sequence>
<dbReference type="OrthoDB" id="2015372at2759"/>
<dbReference type="GO" id="GO:0005634">
    <property type="term" value="C:nucleus"/>
    <property type="evidence" value="ECO:0007669"/>
    <property type="project" value="TreeGrafter"/>
</dbReference>
<reference evidence="4" key="1">
    <citation type="submission" date="2025-08" db="UniProtKB">
        <authorList>
            <consortium name="RefSeq"/>
        </authorList>
    </citation>
    <scope>IDENTIFICATION</scope>
</reference>
<dbReference type="GO" id="GO:0017116">
    <property type="term" value="F:single-stranded DNA helicase activity"/>
    <property type="evidence" value="ECO:0007669"/>
    <property type="project" value="TreeGrafter"/>
</dbReference>
<dbReference type="GO" id="GO:0005524">
    <property type="term" value="F:ATP binding"/>
    <property type="evidence" value="ECO:0007669"/>
    <property type="project" value="InterPro"/>
</dbReference>
<dbReference type="Proteomes" id="UP001165740">
    <property type="component" value="Chromosome 8"/>
</dbReference>
<dbReference type="Pfam" id="PF17855">
    <property type="entry name" value="MCM_lid"/>
    <property type="match status" value="1"/>
</dbReference>
<evidence type="ECO:0000259" key="1">
    <source>
        <dbReference type="Pfam" id="PF17855"/>
    </source>
</evidence>
<dbReference type="PANTHER" id="PTHR11630:SF75">
    <property type="entry name" value="MINICHROMOSOME MAINTENANCE DOMAIN-CONTAINING PROTEIN 2"/>
    <property type="match status" value="1"/>
</dbReference>
<evidence type="ECO:0000259" key="2">
    <source>
        <dbReference type="Pfam" id="PF26063"/>
    </source>
</evidence>
<feature type="domain" description="MCMDC2 N-terminal" evidence="2">
    <location>
        <begin position="16"/>
        <end position="110"/>
    </location>
</feature>
<dbReference type="AlphaFoldDB" id="A0A9W3B1R3"/>
<evidence type="ECO:0000313" key="4">
    <source>
        <dbReference type="RefSeq" id="XP_055893433.1"/>
    </source>
</evidence>
<name>A0A9W3B1R3_BIOGL</name>
<keyword evidence="3" id="KW-1185">Reference proteome</keyword>
<dbReference type="Gene3D" id="3.40.50.300">
    <property type="entry name" value="P-loop containing nucleotide triphosphate hydrolases"/>
    <property type="match status" value="1"/>
</dbReference>
<dbReference type="GO" id="GO:0000727">
    <property type="term" value="P:double-strand break repair via break-induced replication"/>
    <property type="evidence" value="ECO:0007669"/>
    <property type="project" value="TreeGrafter"/>
</dbReference>
<dbReference type="RefSeq" id="XP_055893433.1">
    <property type="nucleotide sequence ID" value="XM_056037458.1"/>
</dbReference>
<dbReference type="SUPFAM" id="SSF50249">
    <property type="entry name" value="Nucleic acid-binding proteins"/>
    <property type="match status" value="1"/>
</dbReference>
<dbReference type="Pfam" id="PF26063">
    <property type="entry name" value="MCMDC2_N"/>
    <property type="match status" value="1"/>
</dbReference>
<proteinExistence type="predicted"/>
<dbReference type="InterPro" id="IPR027417">
    <property type="entry name" value="P-loop_NTPase"/>
</dbReference>
<dbReference type="InterPro" id="IPR058769">
    <property type="entry name" value="MCMDC2_N"/>
</dbReference>
<dbReference type="InterPro" id="IPR012340">
    <property type="entry name" value="NA-bd_OB-fold"/>
</dbReference>
<dbReference type="GO" id="GO:0003677">
    <property type="term" value="F:DNA binding"/>
    <property type="evidence" value="ECO:0007669"/>
    <property type="project" value="InterPro"/>
</dbReference>
<accession>A0A9W3B1R3</accession>
<dbReference type="PANTHER" id="PTHR11630">
    <property type="entry name" value="DNA REPLICATION LICENSING FACTOR MCM FAMILY MEMBER"/>
    <property type="match status" value="1"/>
</dbReference>
<gene>
    <name evidence="4" type="primary">LOC106057296</name>
</gene>
<dbReference type="InterPro" id="IPR031327">
    <property type="entry name" value="MCM"/>
</dbReference>
<dbReference type="OMA" id="SICLVPR"/>